<keyword evidence="2" id="KW-1185">Reference proteome</keyword>
<proteinExistence type="predicted"/>
<dbReference type="Proteomes" id="UP001284537">
    <property type="component" value="Unassembled WGS sequence"/>
</dbReference>
<protein>
    <submittedName>
        <fullName evidence="1">Universal stress protein</fullName>
    </submittedName>
</protein>
<dbReference type="RefSeq" id="WP_319961243.1">
    <property type="nucleotide sequence ID" value="NZ_JAXARY010000006.1"/>
</dbReference>
<organism evidence="1 2">
    <name type="scientific">Methylomonas defluvii</name>
    <dbReference type="NCBI Taxonomy" id="3045149"/>
    <lineage>
        <taxon>Bacteria</taxon>
        <taxon>Pseudomonadati</taxon>
        <taxon>Pseudomonadota</taxon>
        <taxon>Gammaproteobacteria</taxon>
        <taxon>Methylococcales</taxon>
        <taxon>Methylococcaceae</taxon>
        <taxon>Methylomonas</taxon>
    </lineage>
</organism>
<name>A0ABU4UDC3_9GAMM</name>
<accession>A0ABU4UDC3</accession>
<evidence type="ECO:0000313" key="1">
    <source>
        <dbReference type="EMBL" id="MDX8127329.1"/>
    </source>
</evidence>
<comment type="caution">
    <text evidence="1">The sequence shown here is derived from an EMBL/GenBank/DDBJ whole genome shotgun (WGS) entry which is preliminary data.</text>
</comment>
<gene>
    <name evidence="1" type="ORF">QLH52_08560</name>
</gene>
<sequence>MMSAFGHTRIREWLLSSFTVKVLMNSHKPLLLRLAPQHAASSILE</sequence>
<evidence type="ECO:0000313" key="2">
    <source>
        <dbReference type="Proteomes" id="UP001284537"/>
    </source>
</evidence>
<reference evidence="1 2" key="1">
    <citation type="submission" date="2023-11" db="EMBL/GenBank/DDBJ databases">
        <authorList>
            <person name="Ouyang M.-Y."/>
        </authorList>
    </citation>
    <scope>NUCLEOTIDE SEQUENCE [LARGE SCALE GENOMIC DNA]</scope>
    <source>
        <strain evidence="1 2">OY6</strain>
    </source>
</reference>
<dbReference type="EMBL" id="JAXARY010000006">
    <property type="protein sequence ID" value="MDX8127329.1"/>
    <property type="molecule type" value="Genomic_DNA"/>
</dbReference>